<dbReference type="InterPro" id="IPR016136">
    <property type="entry name" value="DNA_helicase_N/primase_C"/>
</dbReference>
<evidence type="ECO:0000313" key="15">
    <source>
        <dbReference type="Proteomes" id="UP000183758"/>
    </source>
</evidence>
<keyword evidence="6 12" id="KW-0347">Helicase</keyword>
<evidence type="ECO:0000256" key="4">
    <source>
        <dbReference type="ARBA" id="ARBA00022741"/>
    </source>
</evidence>
<name>A0A1J5I2H8_9BACT</name>
<dbReference type="FunFam" id="1.10.860.10:FF:000001">
    <property type="entry name" value="Replicative DNA helicase"/>
    <property type="match status" value="1"/>
</dbReference>
<evidence type="ECO:0000256" key="3">
    <source>
        <dbReference type="ARBA" id="ARBA00022705"/>
    </source>
</evidence>
<evidence type="ECO:0000256" key="8">
    <source>
        <dbReference type="ARBA" id="ARBA00023125"/>
    </source>
</evidence>
<dbReference type="GO" id="GO:0006269">
    <property type="term" value="P:DNA replication, synthesis of primer"/>
    <property type="evidence" value="ECO:0007669"/>
    <property type="project" value="UniProtKB-UniRule"/>
</dbReference>
<keyword evidence="3 12" id="KW-0235">DNA replication</keyword>
<evidence type="ECO:0000256" key="2">
    <source>
        <dbReference type="ARBA" id="ARBA00022515"/>
    </source>
</evidence>
<keyword evidence="4 12" id="KW-0547">Nucleotide-binding</keyword>
<keyword evidence="2 12" id="KW-0639">Primosome</keyword>
<keyword evidence="8 12" id="KW-0238">DNA-binding</keyword>
<comment type="catalytic activity">
    <reaction evidence="10 12">
        <text>ATP + H2O = ADP + phosphate + H(+)</text>
        <dbReference type="Rhea" id="RHEA:13065"/>
        <dbReference type="ChEBI" id="CHEBI:15377"/>
        <dbReference type="ChEBI" id="CHEBI:15378"/>
        <dbReference type="ChEBI" id="CHEBI:30616"/>
        <dbReference type="ChEBI" id="CHEBI:43474"/>
        <dbReference type="ChEBI" id="CHEBI:456216"/>
        <dbReference type="EC" id="5.6.2.3"/>
    </reaction>
</comment>
<dbReference type="Pfam" id="PF00772">
    <property type="entry name" value="DnaB"/>
    <property type="match status" value="1"/>
</dbReference>
<dbReference type="InterPro" id="IPR007692">
    <property type="entry name" value="DNA_helicase_DnaB"/>
</dbReference>
<dbReference type="NCBIfam" id="TIGR00665">
    <property type="entry name" value="DnaB"/>
    <property type="match status" value="1"/>
</dbReference>
<dbReference type="GO" id="GO:0005524">
    <property type="term" value="F:ATP binding"/>
    <property type="evidence" value="ECO:0007669"/>
    <property type="project" value="UniProtKB-UniRule"/>
</dbReference>
<dbReference type="GO" id="GO:0016887">
    <property type="term" value="F:ATP hydrolysis activity"/>
    <property type="evidence" value="ECO:0007669"/>
    <property type="project" value="RHEA"/>
</dbReference>
<dbReference type="PROSITE" id="PS51199">
    <property type="entry name" value="SF4_HELICASE"/>
    <property type="match status" value="1"/>
</dbReference>
<evidence type="ECO:0000256" key="11">
    <source>
        <dbReference type="NCBIfam" id="TIGR00665"/>
    </source>
</evidence>
<evidence type="ECO:0000256" key="9">
    <source>
        <dbReference type="ARBA" id="ARBA00023235"/>
    </source>
</evidence>
<gene>
    <name evidence="14" type="ORF">AUK04_00380</name>
</gene>
<comment type="similarity">
    <text evidence="1 12">Belongs to the helicase family. DnaB subfamily.</text>
</comment>
<comment type="caution">
    <text evidence="14">The sequence shown here is derived from an EMBL/GenBank/DDBJ whole genome shotgun (WGS) entry which is preliminary data.</text>
</comment>
<dbReference type="Proteomes" id="UP000183758">
    <property type="component" value="Unassembled WGS sequence"/>
</dbReference>
<organism evidence="14 15">
    <name type="scientific">Candidatus Roizmanbacteria bacterium CG2_30_33_16</name>
    <dbReference type="NCBI Taxonomy" id="1805340"/>
    <lineage>
        <taxon>Bacteria</taxon>
        <taxon>Candidatus Roizmaniibacteriota</taxon>
    </lineage>
</organism>
<evidence type="ECO:0000256" key="6">
    <source>
        <dbReference type="ARBA" id="ARBA00022806"/>
    </source>
</evidence>
<evidence type="ECO:0000256" key="1">
    <source>
        <dbReference type="ARBA" id="ARBA00008428"/>
    </source>
</evidence>
<evidence type="ECO:0000256" key="10">
    <source>
        <dbReference type="ARBA" id="ARBA00048954"/>
    </source>
</evidence>
<reference evidence="14 15" key="1">
    <citation type="journal article" date="2016" name="Environ. Microbiol.">
        <title>Genomic resolution of a cold subsurface aquifer community provides metabolic insights for novel microbes adapted to high CO concentrations.</title>
        <authorList>
            <person name="Probst A.J."/>
            <person name="Castelle C.J."/>
            <person name="Singh A."/>
            <person name="Brown C.T."/>
            <person name="Anantharaman K."/>
            <person name="Sharon I."/>
            <person name="Hug L.A."/>
            <person name="Burstein D."/>
            <person name="Emerson J.B."/>
            <person name="Thomas B.C."/>
            <person name="Banfield J.F."/>
        </authorList>
    </citation>
    <scope>NUCLEOTIDE SEQUENCE [LARGE SCALE GENOMIC DNA]</scope>
    <source>
        <strain evidence="14">CG2_30_33_16</strain>
    </source>
</reference>
<evidence type="ECO:0000256" key="5">
    <source>
        <dbReference type="ARBA" id="ARBA00022801"/>
    </source>
</evidence>
<proteinExistence type="inferred from homology"/>
<dbReference type="InterPro" id="IPR027417">
    <property type="entry name" value="P-loop_NTPase"/>
</dbReference>
<dbReference type="GO" id="GO:1990077">
    <property type="term" value="C:primosome complex"/>
    <property type="evidence" value="ECO:0007669"/>
    <property type="project" value="UniProtKB-UniRule"/>
</dbReference>
<protein>
    <recommendedName>
        <fullName evidence="11 12">Replicative DNA helicase</fullName>
        <ecNumber evidence="11 12">5.6.2.3</ecNumber>
    </recommendedName>
</protein>
<dbReference type="GO" id="GO:0005829">
    <property type="term" value="C:cytosol"/>
    <property type="evidence" value="ECO:0007669"/>
    <property type="project" value="TreeGrafter"/>
</dbReference>
<keyword evidence="7 12" id="KW-0067">ATP-binding</keyword>
<dbReference type="InterPro" id="IPR007693">
    <property type="entry name" value="DNA_helicase_DnaB-like_N"/>
</dbReference>
<dbReference type="SMART" id="SM00382">
    <property type="entry name" value="AAA"/>
    <property type="match status" value="1"/>
</dbReference>
<dbReference type="PANTHER" id="PTHR30153">
    <property type="entry name" value="REPLICATIVE DNA HELICASE DNAB"/>
    <property type="match status" value="1"/>
</dbReference>
<dbReference type="EC" id="5.6.2.3" evidence="11 12"/>
<evidence type="ECO:0000313" key="14">
    <source>
        <dbReference type="EMBL" id="OIP86590.1"/>
    </source>
</evidence>
<dbReference type="InterPro" id="IPR003593">
    <property type="entry name" value="AAA+_ATPase"/>
</dbReference>
<dbReference type="GO" id="GO:0043139">
    <property type="term" value="F:5'-3' DNA helicase activity"/>
    <property type="evidence" value="ECO:0007669"/>
    <property type="project" value="UniProtKB-EC"/>
</dbReference>
<dbReference type="EMBL" id="MNZM01000007">
    <property type="protein sequence ID" value="OIP86590.1"/>
    <property type="molecule type" value="Genomic_DNA"/>
</dbReference>
<comment type="function">
    <text evidence="12">The main replicative DNA helicase, it participates in initiation and elongation during chromosome replication. Travels ahead of the DNA replisome, separating dsDNA into templates for DNA synthesis. A processive ATP-dependent 5'-3' DNA helicase it has DNA-dependent ATPase activity.</text>
</comment>
<evidence type="ECO:0000256" key="7">
    <source>
        <dbReference type="ARBA" id="ARBA00022840"/>
    </source>
</evidence>
<dbReference type="AlphaFoldDB" id="A0A1J5I2H8"/>
<evidence type="ECO:0000256" key="12">
    <source>
        <dbReference type="RuleBase" id="RU362085"/>
    </source>
</evidence>
<dbReference type="GO" id="GO:0003677">
    <property type="term" value="F:DNA binding"/>
    <property type="evidence" value="ECO:0007669"/>
    <property type="project" value="UniProtKB-UniRule"/>
</dbReference>
<dbReference type="Pfam" id="PF03796">
    <property type="entry name" value="DnaB_C"/>
    <property type="match status" value="1"/>
</dbReference>
<keyword evidence="5 12" id="KW-0378">Hydrolase</keyword>
<dbReference type="CDD" id="cd00984">
    <property type="entry name" value="DnaB_C"/>
    <property type="match status" value="1"/>
</dbReference>
<feature type="domain" description="SF4 helicase" evidence="13">
    <location>
        <begin position="180"/>
        <end position="446"/>
    </location>
</feature>
<dbReference type="Gene3D" id="1.10.860.10">
    <property type="entry name" value="DNAb Helicase, Chain A"/>
    <property type="match status" value="1"/>
</dbReference>
<dbReference type="InterPro" id="IPR036185">
    <property type="entry name" value="DNA_heli_DnaB-like_N_sf"/>
</dbReference>
<evidence type="ECO:0000259" key="13">
    <source>
        <dbReference type="PROSITE" id="PS51199"/>
    </source>
</evidence>
<dbReference type="Gene3D" id="3.40.50.300">
    <property type="entry name" value="P-loop containing nucleotide triphosphate hydrolases"/>
    <property type="match status" value="1"/>
</dbReference>
<dbReference type="InterPro" id="IPR007694">
    <property type="entry name" value="DNA_helicase_DnaB-like_C"/>
</dbReference>
<keyword evidence="9" id="KW-0413">Isomerase</keyword>
<sequence length="446" mass="49921">MVSSSNNVKIPPQDLDAEKSVLGAVLLDSAAINTVAEFLLPEHFYLPEHSLIYTAMITLFEKQSPIDVITLKNELQHEGSLKKVGGTAYLSDLINTVPSSAYVEHYGRIVKDQYTKRRLITMSSRITEKAFAEDGDVKILLDSAETDIFALSQQHMHRDFIELKSVLAESFERLEEFMKSGSGLRGLTTGFTQLDNKLAGMQDSNLLILAARPGIGKTTLALNMALYVATKEKKPVGFFSLEMSKEELVDRLLVGQADIDAWRLKTGKLSDDDYSRLTEAMGELSEAPIYIDDTPGSTIIEMRTKARKLKVERDVKLIIVDYLQLADAGKRFDSRVQEVSFVSQGLKNLARELKIPVLAISQLSRAVEQRGSKKPQLADLRESGAIEQDADVVMFLYQEDDNEDLLDQSKKLIKLYIAKHRNGATGEIDLMFRGDRVKFYGTETRT</sequence>
<dbReference type="PANTHER" id="PTHR30153:SF2">
    <property type="entry name" value="REPLICATIVE DNA HELICASE"/>
    <property type="match status" value="1"/>
</dbReference>
<dbReference type="SUPFAM" id="SSF48024">
    <property type="entry name" value="N-terminal domain of DnaB helicase"/>
    <property type="match status" value="1"/>
</dbReference>
<dbReference type="SUPFAM" id="SSF52540">
    <property type="entry name" value="P-loop containing nucleoside triphosphate hydrolases"/>
    <property type="match status" value="1"/>
</dbReference>
<accession>A0A1J5I2H8</accession>